<name>A0A4S2N1Y3_9PEZI</name>
<proteinExistence type="inferred from homology"/>
<keyword evidence="8" id="KW-1185">Reference proteome</keyword>
<evidence type="ECO:0000256" key="4">
    <source>
        <dbReference type="ARBA" id="ARBA00023125"/>
    </source>
</evidence>
<dbReference type="GO" id="GO:0035861">
    <property type="term" value="C:site of double-strand break"/>
    <property type="evidence" value="ECO:0007669"/>
    <property type="project" value="TreeGrafter"/>
</dbReference>
<dbReference type="PANTHER" id="PTHR13989:SF16">
    <property type="entry name" value="REPLICATION PROTEIN A2"/>
    <property type="match status" value="1"/>
</dbReference>
<dbReference type="SUPFAM" id="SSF46785">
    <property type="entry name" value="Winged helix' DNA-binding domain"/>
    <property type="match status" value="1"/>
</dbReference>
<dbReference type="STRING" id="341454.A0A4S2N1Y3"/>
<evidence type="ECO:0000259" key="6">
    <source>
        <dbReference type="Pfam" id="PF08784"/>
    </source>
</evidence>
<protein>
    <submittedName>
        <fullName evidence="7">Replication protein A, subunit RPA32</fullName>
    </submittedName>
</protein>
<dbReference type="PANTHER" id="PTHR13989">
    <property type="entry name" value="REPLICATION PROTEIN A-RELATED"/>
    <property type="match status" value="1"/>
</dbReference>
<feature type="domain" description="Replication protein A C-terminal" evidence="6">
    <location>
        <begin position="125"/>
        <end position="250"/>
    </location>
</feature>
<dbReference type="PIRSF" id="PIRSF036949">
    <property type="entry name" value="RPA32"/>
    <property type="match status" value="1"/>
</dbReference>
<dbReference type="InterPro" id="IPR040260">
    <property type="entry name" value="RFA2-like"/>
</dbReference>
<evidence type="ECO:0000256" key="3">
    <source>
        <dbReference type="ARBA" id="ARBA00022705"/>
    </source>
</evidence>
<dbReference type="Gene3D" id="2.40.50.140">
    <property type="entry name" value="Nucleic acid-binding proteins"/>
    <property type="match status" value="1"/>
</dbReference>
<comment type="subcellular location">
    <subcellularLocation>
        <location evidence="1">Nucleus</location>
    </subcellularLocation>
</comment>
<dbReference type="InterPro" id="IPR014892">
    <property type="entry name" value="RPA_C"/>
</dbReference>
<gene>
    <name evidence="7" type="ORF">EX30DRAFT_394391</name>
</gene>
<dbReference type="InterPro" id="IPR014646">
    <property type="entry name" value="Rfa2/RPA32"/>
</dbReference>
<evidence type="ECO:0000256" key="1">
    <source>
        <dbReference type="ARBA" id="ARBA00004123"/>
    </source>
</evidence>
<dbReference type="Proteomes" id="UP000298138">
    <property type="component" value="Unassembled WGS sequence"/>
</dbReference>
<dbReference type="InterPro" id="IPR036388">
    <property type="entry name" value="WH-like_DNA-bd_sf"/>
</dbReference>
<keyword evidence="4" id="KW-0238">DNA-binding</keyword>
<dbReference type="InterPro" id="IPR036390">
    <property type="entry name" value="WH_DNA-bd_sf"/>
</dbReference>
<dbReference type="GO" id="GO:0000724">
    <property type="term" value="P:double-strand break repair via homologous recombination"/>
    <property type="evidence" value="ECO:0007669"/>
    <property type="project" value="TreeGrafter"/>
</dbReference>
<sequence>MRPVTIKQILDCNPNHQFENNTYKIDDVEIAHITFVARVMNITELPTNINYVVDDGTGKCDVKQWKDLEEGGDNNTAQSLMGQYVRVIGHLKTHNNKRHISAFAILPVKDYNEVQYHLLEAVYIHLYLTRGPLMGEGGGAHGAGAAYGAGATYGGQAGARGDVAMGGTGDSGGGYGGGGYGGGGAGGLPAGMTQTARVVYQAIKSSAHNSDEGIHMNIIASRTHLGMEAVTRAVDELVASGIAFTTLDDNHVAVMDC</sequence>
<evidence type="ECO:0000256" key="2">
    <source>
        <dbReference type="ARBA" id="ARBA00007815"/>
    </source>
</evidence>
<dbReference type="Gene3D" id="1.10.10.10">
    <property type="entry name" value="Winged helix-like DNA-binding domain superfamily/Winged helix DNA-binding domain"/>
    <property type="match status" value="1"/>
</dbReference>
<dbReference type="GO" id="GO:0000781">
    <property type="term" value="C:chromosome, telomeric region"/>
    <property type="evidence" value="ECO:0007669"/>
    <property type="project" value="TreeGrafter"/>
</dbReference>
<dbReference type="GO" id="GO:0005662">
    <property type="term" value="C:DNA replication factor A complex"/>
    <property type="evidence" value="ECO:0007669"/>
    <property type="project" value="TreeGrafter"/>
</dbReference>
<organism evidence="7 8">
    <name type="scientific">Ascodesmis nigricans</name>
    <dbReference type="NCBI Taxonomy" id="341454"/>
    <lineage>
        <taxon>Eukaryota</taxon>
        <taxon>Fungi</taxon>
        <taxon>Dikarya</taxon>
        <taxon>Ascomycota</taxon>
        <taxon>Pezizomycotina</taxon>
        <taxon>Pezizomycetes</taxon>
        <taxon>Pezizales</taxon>
        <taxon>Ascodesmidaceae</taxon>
        <taxon>Ascodesmis</taxon>
    </lineage>
</organism>
<dbReference type="AlphaFoldDB" id="A0A4S2N1Y3"/>
<dbReference type="GO" id="GO:0006289">
    <property type="term" value="P:nucleotide-excision repair"/>
    <property type="evidence" value="ECO:0007669"/>
    <property type="project" value="TreeGrafter"/>
</dbReference>
<dbReference type="EMBL" id="ML220114">
    <property type="protein sequence ID" value="TGZ83158.1"/>
    <property type="molecule type" value="Genomic_DNA"/>
</dbReference>
<evidence type="ECO:0000313" key="7">
    <source>
        <dbReference type="EMBL" id="TGZ83158.1"/>
    </source>
</evidence>
<reference evidence="7 8" key="1">
    <citation type="submission" date="2019-04" db="EMBL/GenBank/DDBJ databases">
        <title>Comparative genomics and transcriptomics to analyze fruiting body development in filamentous ascomycetes.</title>
        <authorList>
            <consortium name="DOE Joint Genome Institute"/>
            <person name="Lutkenhaus R."/>
            <person name="Traeger S."/>
            <person name="Breuer J."/>
            <person name="Kuo A."/>
            <person name="Lipzen A."/>
            <person name="Pangilinan J."/>
            <person name="Dilworth D."/>
            <person name="Sandor L."/>
            <person name="Poggeler S."/>
            <person name="Barry K."/>
            <person name="Grigoriev I.V."/>
            <person name="Nowrousian M."/>
        </authorList>
    </citation>
    <scope>NUCLEOTIDE SEQUENCE [LARGE SCALE GENOMIC DNA]</scope>
    <source>
        <strain evidence="7 8">CBS 389.68</strain>
    </source>
</reference>
<dbReference type="GO" id="GO:0006260">
    <property type="term" value="P:DNA replication"/>
    <property type="evidence" value="ECO:0007669"/>
    <property type="project" value="UniProtKB-KW"/>
</dbReference>
<dbReference type="CDD" id="cd04478">
    <property type="entry name" value="RPA2_DBD_D"/>
    <property type="match status" value="1"/>
</dbReference>
<dbReference type="OrthoDB" id="25571at2759"/>
<accession>A0A4S2N1Y3</accession>
<evidence type="ECO:0000256" key="5">
    <source>
        <dbReference type="ARBA" id="ARBA00023242"/>
    </source>
</evidence>
<dbReference type="InterPro" id="IPR012340">
    <property type="entry name" value="NA-bd_OB-fold"/>
</dbReference>
<evidence type="ECO:0000313" key="8">
    <source>
        <dbReference type="Proteomes" id="UP000298138"/>
    </source>
</evidence>
<keyword evidence="5" id="KW-0539">Nucleus</keyword>
<keyword evidence="3" id="KW-0235">DNA replication</keyword>
<dbReference type="SUPFAM" id="SSF50249">
    <property type="entry name" value="Nucleic acid-binding proteins"/>
    <property type="match status" value="1"/>
</dbReference>
<dbReference type="GO" id="GO:0003697">
    <property type="term" value="F:single-stranded DNA binding"/>
    <property type="evidence" value="ECO:0007669"/>
    <property type="project" value="TreeGrafter"/>
</dbReference>
<dbReference type="Pfam" id="PF08784">
    <property type="entry name" value="RPA_C"/>
    <property type="match status" value="1"/>
</dbReference>
<dbReference type="InParanoid" id="A0A4S2N1Y3"/>
<comment type="similarity">
    <text evidence="2">Belongs to the replication factor A protein 2 family.</text>
</comment>